<reference evidence="1 2" key="1">
    <citation type="submission" date="2019-07" db="EMBL/GenBank/DDBJ databases">
        <title>WGS assembly of Gossypium mustelinum.</title>
        <authorList>
            <person name="Chen Z.J."/>
            <person name="Sreedasyam A."/>
            <person name="Ando A."/>
            <person name="Song Q."/>
            <person name="De L."/>
            <person name="Hulse-Kemp A."/>
            <person name="Ding M."/>
            <person name="Ye W."/>
            <person name="Kirkbride R."/>
            <person name="Jenkins J."/>
            <person name="Plott C."/>
            <person name="Lovell J."/>
            <person name="Lin Y.-M."/>
            <person name="Vaughn R."/>
            <person name="Liu B."/>
            <person name="Li W."/>
            <person name="Simpson S."/>
            <person name="Scheffler B."/>
            <person name="Saski C."/>
            <person name="Grover C."/>
            <person name="Hu G."/>
            <person name="Conover J."/>
            <person name="Carlson J."/>
            <person name="Shu S."/>
            <person name="Boston L."/>
            <person name="Williams M."/>
            <person name="Peterson D."/>
            <person name="Mcgee K."/>
            <person name="Jones D."/>
            <person name="Wendel J."/>
            <person name="Stelly D."/>
            <person name="Grimwood J."/>
            <person name="Schmutz J."/>
        </authorList>
    </citation>
    <scope>NUCLEOTIDE SEQUENCE [LARGE SCALE GENOMIC DNA]</scope>
    <source>
        <strain evidence="1">1408120.09</strain>
    </source>
</reference>
<proteinExistence type="predicted"/>
<evidence type="ECO:0000313" key="1">
    <source>
        <dbReference type="EMBL" id="TYJ41202.1"/>
    </source>
</evidence>
<gene>
    <name evidence="1" type="ORF">E1A91_A03G003800v1</name>
</gene>
<organism evidence="1 2">
    <name type="scientific">Gossypium mustelinum</name>
    <name type="common">Cotton</name>
    <name type="synonym">Gossypium caicoense</name>
    <dbReference type="NCBI Taxonomy" id="34275"/>
    <lineage>
        <taxon>Eukaryota</taxon>
        <taxon>Viridiplantae</taxon>
        <taxon>Streptophyta</taxon>
        <taxon>Embryophyta</taxon>
        <taxon>Tracheophyta</taxon>
        <taxon>Spermatophyta</taxon>
        <taxon>Magnoliopsida</taxon>
        <taxon>eudicotyledons</taxon>
        <taxon>Gunneridae</taxon>
        <taxon>Pentapetalae</taxon>
        <taxon>rosids</taxon>
        <taxon>malvids</taxon>
        <taxon>Malvales</taxon>
        <taxon>Malvaceae</taxon>
        <taxon>Malvoideae</taxon>
        <taxon>Gossypium</taxon>
    </lineage>
</organism>
<accession>A0A5D2ZRH3</accession>
<sequence>MVMSIEVLWISVFRMLMSSQRLRIYNSRWHQRALRCHWRSSLVDL</sequence>
<protein>
    <submittedName>
        <fullName evidence="1">Uncharacterized protein</fullName>
    </submittedName>
</protein>
<dbReference type="Proteomes" id="UP000323597">
    <property type="component" value="Chromosome A03"/>
</dbReference>
<dbReference type="EMBL" id="CM017638">
    <property type="protein sequence ID" value="TYJ41202.1"/>
    <property type="molecule type" value="Genomic_DNA"/>
</dbReference>
<name>A0A5D2ZRH3_GOSMU</name>
<dbReference type="AlphaFoldDB" id="A0A5D2ZRH3"/>
<evidence type="ECO:0000313" key="2">
    <source>
        <dbReference type="Proteomes" id="UP000323597"/>
    </source>
</evidence>
<keyword evidence="2" id="KW-1185">Reference proteome</keyword>